<evidence type="ECO:0000313" key="14">
    <source>
        <dbReference type="EMBL" id="RPF50647.1"/>
    </source>
</evidence>
<reference evidence="14 15" key="1">
    <citation type="submission" date="2018-11" db="EMBL/GenBank/DDBJ databases">
        <title>Genomic Encyclopedia of Type Strains, Phase IV (KMG-IV): sequencing the most valuable type-strain genomes for metagenomic binning, comparative biology and taxonomic classification.</title>
        <authorList>
            <person name="Goeker M."/>
        </authorList>
    </citation>
    <scope>NUCLEOTIDE SEQUENCE [LARGE SCALE GENOMIC DNA]</scope>
    <source>
        <strain evidence="14 15">DSM 18090</strain>
    </source>
</reference>
<dbReference type="GO" id="GO:0005886">
    <property type="term" value="C:plasma membrane"/>
    <property type="evidence" value="ECO:0007669"/>
    <property type="project" value="UniProtKB-SubCell"/>
</dbReference>
<dbReference type="AlphaFoldDB" id="A0A3N5B056"/>
<keyword evidence="7 9" id="KW-0807">Transducer</keyword>
<dbReference type="OrthoDB" id="9760371at2"/>
<dbReference type="Gene3D" id="3.30.450.20">
    <property type="entry name" value="PAS domain"/>
    <property type="match status" value="1"/>
</dbReference>
<dbReference type="InterPro" id="IPR004089">
    <property type="entry name" value="MCPsignal_dom"/>
</dbReference>
<keyword evidence="3" id="KW-0145">Chemotaxis</keyword>
<evidence type="ECO:0000256" key="9">
    <source>
        <dbReference type="PROSITE-ProRule" id="PRU00284"/>
    </source>
</evidence>
<keyword evidence="5 11" id="KW-1133">Transmembrane helix</keyword>
<name>A0A3N5B056_9BACI</name>
<dbReference type="CDD" id="cd11386">
    <property type="entry name" value="MCP_signal"/>
    <property type="match status" value="1"/>
</dbReference>
<dbReference type="Pfam" id="PF00015">
    <property type="entry name" value="MCPsignal"/>
    <property type="match status" value="1"/>
</dbReference>
<feature type="transmembrane region" description="Helical" evidence="11">
    <location>
        <begin position="209"/>
        <end position="231"/>
    </location>
</feature>
<feature type="domain" description="Methyl-accepting transducer" evidence="12">
    <location>
        <begin position="303"/>
        <end position="574"/>
    </location>
</feature>
<dbReference type="EMBL" id="RKRF01000012">
    <property type="protein sequence ID" value="RPF50647.1"/>
    <property type="molecule type" value="Genomic_DNA"/>
</dbReference>
<feature type="coiled-coil region" evidence="10">
    <location>
        <begin position="507"/>
        <end position="541"/>
    </location>
</feature>
<dbReference type="SUPFAM" id="SSF103190">
    <property type="entry name" value="Sensory domain-like"/>
    <property type="match status" value="1"/>
</dbReference>
<evidence type="ECO:0000256" key="8">
    <source>
        <dbReference type="ARBA" id="ARBA00029447"/>
    </source>
</evidence>
<evidence type="ECO:0000256" key="5">
    <source>
        <dbReference type="ARBA" id="ARBA00022989"/>
    </source>
</evidence>
<evidence type="ECO:0000256" key="1">
    <source>
        <dbReference type="ARBA" id="ARBA00004651"/>
    </source>
</evidence>
<comment type="caution">
    <text evidence="14">The sequence shown here is derived from an EMBL/GenBank/DDBJ whole genome shotgun (WGS) entry which is preliminary data.</text>
</comment>
<dbReference type="InterPro" id="IPR033479">
    <property type="entry name" value="dCache_1"/>
</dbReference>
<evidence type="ECO:0000259" key="12">
    <source>
        <dbReference type="PROSITE" id="PS50111"/>
    </source>
</evidence>
<dbReference type="Pfam" id="PF00672">
    <property type="entry name" value="HAMP"/>
    <property type="match status" value="1"/>
</dbReference>
<comment type="subcellular location">
    <subcellularLocation>
        <location evidence="1">Cell membrane</location>
        <topology evidence="1">Multi-pass membrane protein</topology>
    </subcellularLocation>
</comment>
<dbReference type="GO" id="GO:0006935">
    <property type="term" value="P:chemotaxis"/>
    <property type="evidence" value="ECO:0007669"/>
    <property type="project" value="UniProtKB-KW"/>
</dbReference>
<dbReference type="SMART" id="SM00304">
    <property type="entry name" value="HAMP"/>
    <property type="match status" value="2"/>
</dbReference>
<dbReference type="SMART" id="SM00283">
    <property type="entry name" value="MA"/>
    <property type="match status" value="1"/>
</dbReference>
<dbReference type="Proteomes" id="UP000276443">
    <property type="component" value="Unassembled WGS sequence"/>
</dbReference>
<proteinExistence type="inferred from homology"/>
<dbReference type="FunFam" id="1.10.287.950:FF:000001">
    <property type="entry name" value="Methyl-accepting chemotaxis sensory transducer"/>
    <property type="match status" value="1"/>
</dbReference>
<evidence type="ECO:0000256" key="3">
    <source>
        <dbReference type="ARBA" id="ARBA00022500"/>
    </source>
</evidence>
<dbReference type="RefSeq" id="WP_124223236.1">
    <property type="nucleotide sequence ID" value="NZ_RKRF01000012.1"/>
</dbReference>
<dbReference type="Gene3D" id="6.10.340.10">
    <property type="match status" value="1"/>
</dbReference>
<feature type="transmembrane region" description="Helical" evidence="11">
    <location>
        <begin position="7"/>
        <end position="28"/>
    </location>
</feature>
<accession>A0A3N5B056</accession>
<comment type="similarity">
    <text evidence="8">Belongs to the methyl-accepting chemotaxis (MCP) protein family.</text>
</comment>
<sequence length="598" mass="65111">MKTIRSKLIFMMLLLLIIPLVIVGWISYNQTAVLEKSIIPKEVLEETDSDFEQTFNDYEGVLQNIAGSEALYNTSEGEASGEGYDHLPSANDPALVEYYEEYLSGEVSDHEYILNSYLATPDQETYFSTLPSSDADLSDFDPTGREWYVKAMDSPGEVIWTEPYLDAVTGGSVITLATTVTDDTGEVIGVYGIDFEMGALVSDVRQQTLMTIIIVSAIAIIVGTVAVVFFVRRLTNKLHAVRDGLSSVAEGDLTEPVDVDSNDELGELADSYNQMIENMRGLISNVIETSEQVAASSEELSANADETTRASEQISSSIQEVSQGNESQVANVSQSTNFVDDISQNIKEISKRTERVTESSVNTSEKATDGKKVVNQAVDQMENISSNVSNIGGVIKQLDERSNEIENILQMINDISEQTNLLALNAAIEAARAGEHGKGFAVVADEVRKLAEQSTESTDQISKIIYEIRNQTKVAVESVDQGVVSVEEGRELVNRAGQSFNEISDAVTQVSSRMKEVNESIAEIEERNGSLVKSMEELNNHTENTSGLAQEVASAAEEQTASIEEVTSASTALAEMAVELQETASKFKIAHKHPEKGA</sequence>
<keyword evidence="6 11" id="KW-0472">Membrane</keyword>
<protein>
    <submittedName>
        <fullName evidence="14">Methyl-accepting chemotaxis protein</fullName>
    </submittedName>
</protein>
<evidence type="ECO:0000256" key="2">
    <source>
        <dbReference type="ARBA" id="ARBA00022475"/>
    </source>
</evidence>
<dbReference type="Gene3D" id="1.10.287.950">
    <property type="entry name" value="Methyl-accepting chemotaxis protein"/>
    <property type="match status" value="1"/>
</dbReference>
<keyword evidence="2" id="KW-1003">Cell membrane</keyword>
<dbReference type="InterPro" id="IPR003660">
    <property type="entry name" value="HAMP_dom"/>
</dbReference>
<organism evidence="14 15">
    <name type="scientific">Aquisalibacillus elongatus</name>
    <dbReference type="NCBI Taxonomy" id="485577"/>
    <lineage>
        <taxon>Bacteria</taxon>
        <taxon>Bacillati</taxon>
        <taxon>Bacillota</taxon>
        <taxon>Bacilli</taxon>
        <taxon>Bacillales</taxon>
        <taxon>Bacillaceae</taxon>
        <taxon>Aquisalibacillus</taxon>
    </lineage>
</organism>
<dbReference type="PANTHER" id="PTHR32089:SF112">
    <property type="entry name" value="LYSOZYME-LIKE PROTEIN-RELATED"/>
    <property type="match status" value="1"/>
</dbReference>
<gene>
    <name evidence="14" type="ORF">EDC24_2616</name>
</gene>
<evidence type="ECO:0000256" key="7">
    <source>
        <dbReference type="ARBA" id="ARBA00023224"/>
    </source>
</evidence>
<dbReference type="PROSITE" id="PS50111">
    <property type="entry name" value="CHEMOTAXIS_TRANSDUC_2"/>
    <property type="match status" value="1"/>
</dbReference>
<dbReference type="PROSITE" id="PS50885">
    <property type="entry name" value="HAMP"/>
    <property type="match status" value="1"/>
</dbReference>
<dbReference type="CDD" id="cd12913">
    <property type="entry name" value="PDC1_MCP_like"/>
    <property type="match status" value="1"/>
</dbReference>
<evidence type="ECO:0000256" key="4">
    <source>
        <dbReference type="ARBA" id="ARBA00022692"/>
    </source>
</evidence>
<evidence type="ECO:0000256" key="6">
    <source>
        <dbReference type="ARBA" id="ARBA00023136"/>
    </source>
</evidence>
<dbReference type="PANTHER" id="PTHR32089">
    <property type="entry name" value="METHYL-ACCEPTING CHEMOTAXIS PROTEIN MCPB"/>
    <property type="match status" value="1"/>
</dbReference>
<evidence type="ECO:0000259" key="13">
    <source>
        <dbReference type="PROSITE" id="PS50885"/>
    </source>
</evidence>
<keyword evidence="4 11" id="KW-0812">Transmembrane</keyword>
<evidence type="ECO:0000256" key="10">
    <source>
        <dbReference type="SAM" id="Coils"/>
    </source>
</evidence>
<keyword evidence="10" id="KW-0175">Coiled coil</keyword>
<dbReference type="InterPro" id="IPR029151">
    <property type="entry name" value="Sensor-like_sf"/>
</dbReference>
<dbReference type="GO" id="GO:0007165">
    <property type="term" value="P:signal transduction"/>
    <property type="evidence" value="ECO:0007669"/>
    <property type="project" value="UniProtKB-KW"/>
</dbReference>
<evidence type="ECO:0000256" key="11">
    <source>
        <dbReference type="SAM" id="Phobius"/>
    </source>
</evidence>
<dbReference type="CDD" id="cd06225">
    <property type="entry name" value="HAMP"/>
    <property type="match status" value="1"/>
</dbReference>
<keyword evidence="15" id="KW-1185">Reference proteome</keyword>
<feature type="domain" description="HAMP" evidence="13">
    <location>
        <begin position="232"/>
        <end position="284"/>
    </location>
</feature>
<evidence type="ECO:0000313" key="15">
    <source>
        <dbReference type="Proteomes" id="UP000276443"/>
    </source>
</evidence>
<dbReference type="SUPFAM" id="SSF58104">
    <property type="entry name" value="Methyl-accepting chemotaxis protein (MCP) signaling domain"/>
    <property type="match status" value="1"/>
</dbReference>
<dbReference type="Pfam" id="PF02743">
    <property type="entry name" value="dCache_1"/>
    <property type="match status" value="1"/>
</dbReference>